<sequence>MNELLERIFSLSDINEIIDHISNSLKKPVILESDHFFLLAYNSYYVDHFDLANQQTIFSKKCPLNIFEKFVETGVIDQLKTIPTPFRIKEMTEIGLNQRVVVSAKFKETIMGYIWVQEIDENLTDEEMEFLYDVSFHVGKIIHKRNKIKQQKEEAIEHLFRKAINNGYKSEKELRWEAAQLDIILPSIFSIMVVNAINAEEELVEELKETIRSYLNLKDNTSHVVIYQSSIVIIVGCYSLKYSPIEAGLQIVENLLTNFDEKRYSNIYIGIGNEYQQLGSLYSSYEEALEVVDIAEKLGTQENVPYEYDKLGIFRYLDVINYKNKKCNYLNKNLQLLKAKDRESQTELLKTLEYFLVNNCKLKPTAEQMFIHPNTLNYRIRQITELTTIDFSDFNQKCQLYLDLMLMKGIKHLEN</sequence>
<comment type="similarity">
    <text evidence="1">Belongs to the CdaR family.</text>
</comment>
<dbReference type="OrthoDB" id="9792148at2"/>
<dbReference type="InterPro" id="IPR025736">
    <property type="entry name" value="PucR_C-HTH_dom"/>
</dbReference>
<dbReference type="Gene3D" id="1.10.10.2840">
    <property type="entry name" value="PucR C-terminal helix-turn-helix domain"/>
    <property type="match status" value="1"/>
</dbReference>
<evidence type="ECO:0000313" key="5">
    <source>
        <dbReference type="Proteomes" id="UP000078534"/>
    </source>
</evidence>
<dbReference type="Proteomes" id="UP000078534">
    <property type="component" value="Unassembled WGS sequence"/>
</dbReference>
<feature type="domain" description="PucR C-terminal helix-turn-helix" evidence="2">
    <location>
        <begin position="348"/>
        <end position="405"/>
    </location>
</feature>
<evidence type="ECO:0000259" key="2">
    <source>
        <dbReference type="Pfam" id="PF13556"/>
    </source>
</evidence>
<dbReference type="Pfam" id="PF17853">
    <property type="entry name" value="GGDEF_2"/>
    <property type="match status" value="1"/>
</dbReference>
<dbReference type="InterPro" id="IPR051448">
    <property type="entry name" value="CdaR-like_regulators"/>
</dbReference>
<feature type="domain" description="CdaR GGDEF-like" evidence="3">
    <location>
        <begin position="170"/>
        <end position="293"/>
    </location>
</feature>
<evidence type="ECO:0000259" key="3">
    <source>
        <dbReference type="Pfam" id="PF17853"/>
    </source>
</evidence>
<dbReference type="AlphaFoldDB" id="A0A179TAE9"/>
<dbReference type="STRING" id="152268.A6K24_02235"/>
<evidence type="ECO:0000256" key="1">
    <source>
        <dbReference type="ARBA" id="ARBA00006754"/>
    </source>
</evidence>
<dbReference type="InterPro" id="IPR041522">
    <property type="entry name" value="CdaR_GGDEF"/>
</dbReference>
<dbReference type="RefSeq" id="WP_066325167.1">
    <property type="nucleotide sequence ID" value="NZ_LWSG01000001.1"/>
</dbReference>
<accession>A0A179TAE9</accession>
<dbReference type="Pfam" id="PF13556">
    <property type="entry name" value="HTH_30"/>
    <property type="match status" value="1"/>
</dbReference>
<comment type="caution">
    <text evidence="4">The sequence shown here is derived from an EMBL/GenBank/DDBJ whole genome shotgun (WGS) entry which is preliminary data.</text>
</comment>
<evidence type="ECO:0000313" key="4">
    <source>
        <dbReference type="EMBL" id="OAS89392.1"/>
    </source>
</evidence>
<proteinExistence type="inferred from homology"/>
<reference evidence="5" key="1">
    <citation type="submission" date="2016-04" db="EMBL/GenBank/DDBJ databases">
        <authorList>
            <person name="Lyu Z."/>
            <person name="Lyu W."/>
        </authorList>
    </citation>
    <scope>NUCLEOTIDE SEQUENCE [LARGE SCALE GENOMIC DNA]</scope>
    <source>
        <strain evidence="5">C44</strain>
    </source>
</reference>
<organism evidence="4 5">
    <name type="scientific">Metabacillus litoralis</name>
    <dbReference type="NCBI Taxonomy" id="152268"/>
    <lineage>
        <taxon>Bacteria</taxon>
        <taxon>Bacillati</taxon>
        <taxon>Bacillota</taxon>
        <taxon>Bacilli</taxon>
        <taxon>Bacillales</taxon>
        <taxon>Bacillaceae</taxon>
        <taxon>Metabacillus</taxon>
    </lineage>
</organism>
<dbReference type="InterPro" id="IPR042070">
    <property type="entry name" value="PucR_C-HTH_sf"/>
</dbReference>
<name>A0A179TAE9_9BACI</name>
<evidence type="ECO:0008006" key="6">
    <source>
        <dbReference type="Google" id="ProtNLM"/>
    </source>
</evidence>
<protein>
    <recommendedName>
        <fullName evidence="6">PucR family transcriptional regulator</fullName>
    </recommendedName>
</protein>
<dbReference type="PANTHER" id="PTHR33744:SF1">
    <property type="entry name" value="DNA-BINDING TRANSCRIPTIONAL ACTIVATOR ADER"/>
    <property type="match status" value="1"/>
</dbReference>
<dbReference type="EMBL" id="LWSG01000001">
    <property type="protein sequence ID" value="OAS89392.1"/>
    <property type="molecule type" value="Genomic_DNA"/>
</dbReference>
<dbReference type="PANTHER" id="PTHR33744">
    <property type="entry name" value="CARBOHYDRATE DIACID REGULATOR"/>
    <property type="match status" value="1"/>
</dbReference>
<keyword evidence="5" id="KW-1185">Reference proteome</keyword>
<gene>
    <name evidence="4" type="ORF">A6K24_02235</name>
</gene>